<proteinExistence type="predicted"/>
<keyword evidence="2" id="KW-0689">Ribosomal protein</keyword>
<dbReference type="SUPFAM" id="SSF52833">
    <property type="entry name" value="Thioredoxin-like"/>
    <property type="match status" value="1"/>
</dbReference>
<evidence type="ECO:0000313" key="6">
    <source>
        <dbReference type="EMBL" id="SCV01708.1"/>
    </source>
</evidence>
<dbReference type="Proteomes" id="UP000191024">
    <property type="component" value="Chromosome G"/>
</dbReference>
<dbReference type="AlphaFoldDB" id="A0A1G4KBP3"/>
<dbReference type="InterPro" id="IPR036249">
    <property type="entry name" value="Thioredoxin-like_sf"/>
</dbReference>
<dbReference type="SMART" id="SM00916">
    <property type="entry name" value="L51_S25_CI-B8"/>
    <property type="match status" value="1"/>
</dbReference>
<dbReference type="PANTHER" id="PTHR13274">
    <property type="entry name" value="MITOCHONDRIAL RIBOSOMAL PROTEIN S25"/>
    <property type="match status" value="1"/>
</dbReference>
<feature type="domain" description="Ribosomal protein/NADH dehydrogenase" evidence="5">
    <location>
        <begin position="40"/>
        <end position="120"/>
    </location>
</feature>
<name>A0A1G4KBP3_9SACH</name>
<reference evidence="6 7" key="1">
    <citation type="submission" date="2016-03" db="EMBL/GenBank/DDBJ databases">
        <authorList>
            <person name="Devillers H."/>
        </authorList>
    </citation>
    <scope>NUCLEOTIDE SEQUENCE [LARGE SCALE GENOMIC DNA]</scope>
    <source>
        <strain evidence="6">CBS 11717</strain>
    </source>
</reference>
<dbReference type="EMBL" id="LT598469">
    <property type="protein sequence ID" value="SCV01708.1"/>
    <property type="molecule type" value="Genomic_DNA"/>
</dbReference>
<gene>
    <name evidence="6" type="ORF">LAMI_0G13234G</name>
</gene>
<keyword evidence="4" id="KW-0687">Ribonucleoprotein</keyword>
<dbReference type="GO" id="GO:0003735">
    <property type="term" value="F:structural constituent of ribosome"/>
    <property type="evidence" value="ECO:0007669"/>
    <property type="project" value="InterPro"/>
</dbReference>
<dbReference type="OrthoDB" id="1696305at2759"/>
<organism evidence="6 7">
    <name type="scientific">Lachancea mirantina</name>
    <dbReference type="NCBI Taxonomy" id="1230905"/>
    <lineage>
        <taxon>Eukaryota</taxon>
        <taxon>Fungi</taxon>
        <taxon>Dikarya</taxon>
        <taxon>Ascomycota</taxon>
        <taxon>Saccharomycotina</taxon>
        <taxon>Saccharomycetes</taxon>
        <taxon>Saccharomycetales</taxon>
        <taxon>Saccharomycetaceae</taxon>
        <taxon>Lachancea</taxon>
    </lineage>
</organism>
<evidence type="ECO:0000313" key="7">
    <source>
        <dbReference type="Proteomes" id="UP000191024"/>
    </source>
</evidence>
<evidence type="ECO:0000256" key="4">
    <source>
        <dbReference type="ARBA" id="ARBA00023274"/>
    </source>
</evidence>
<evidence type="ECO:0000256" key="2">
    <source>
        <dbReference type="ARBA" id="ARBA00022980"/>
    </source>
</evidence>
<evidence type="ECO:0000256" key="1">
    <source>
        <dbReference type="ARBA" id="ARBA00004173"/>
    </source>
</evidence>
<dbReference type="GO" id="GO:0005840">
    <property type="term" value="C:ribosome"/>
    <property type="evidence" value="ECO:0007669"/>
    <property type="project" value="UniProtKB-KW"/>
</dbReference>
<accession>A0A1G4KBP3</accession>
<protein>
    <submittedName>
        <fullName evidence="6">LAMI_0G13234g1_1</fullName>
    </submittedName>
</protein>
<sequence length="130" mass="15110">MSRVVRQLKFLNKISSTTIKPQILLNPESYGALNLTFQWQNHNGHMGARKFWHEYLPTLQFYNPELKINISRVKNDKKDVMVPCKLEILSPTGSVVETLDMRDKDKESIMDELLAKVNHERVSSKEIVKV</sequence>
<dbReference type="STRING" id="1230905.A0A1G4KBP3"/>
<keyword evidence="3" id="KW-0496">Mitochondrion</keyword>
<keyword evidence="7" id="KW-1185">Reference proteome</keyword>
<evidence type="ECO:0000259" key="5">
    <source>
        <dbReference type="SMART" id="SM00916"/>
    </source>
</evidence>
<comment type="subcellular location">
    <subcellularLocation>
        <location evidence="1">Mitochondrion</location>
    </subcellularLocation>
</comment>
<evidence type="ECO:0000256" key="3">
    <source>
        <dbReference type="ARBA" id="ARBA00023128"/>
    </source>
</evidence>
<dbReference type="GO" id="GO:0005739">
    <property type="term" value="C:mitochondrion"/>
    <property type="evidence" value="ECO:0007669"/>
    <property type="project" value="UniProtKB-SubCell"/>
</dbReference>
<dbReference type="Pfam" id="PF05047">
    <property type="entry name" value="L51_S25_CI-B8"/>
    <property type="match status" value="1"/>
</dbReference>
<dbReference type="InterPro" id="IPR007741">
    <property type="entry name" value="Ribosomal_mL43/mS25/NADH_DH"/>
</dbReference>
<dbReference type="PANTHER" id="PTHR13274:SF2">
    <property type="entry name" value="SMALL RIBOSOMAL SUBUNIT PROTEIN MS25"/>
    <property type="match status" value="1"/>
</dbReference>
<dbReference type="GO" id="GO:1990904">
    <property type="term" value="C:ribonucleoprotein complex"/>
    <property type="evidence" value="ECO:0007669"/>
    <property type="project" value="UniProtKB-KW"/>
</dbReference>
<dbReference type="InterPro" id="IPR040049">
    <property type="entry name" value="Ribosomal_mS25/mL61"/>
</dbReference>